<evidence type="ECO:0000259" key="1">
    <source>
        <dbReference type="Pfam" id="PF26593"/>
    </source>
</evidence>
<evidence type="ECO:0000313" key="2">
    <source>
        <dbReference type="EMBL" id="OGG71664.1"/>
    </source>
</evidence>
<name>A0A1F6EDB3_9BACT</name>
<dbReference type="Pfam" id="PF26593">
    <property type="entry name" value="TraC-like"/>
    <property type="match status" value="1"/>
</dbReference>
<dbReference type="STRING" id="1798508.A3A35_00665"/>
<reference evidence="2 3" key="1">
    <citation type="journal article" date="2016" name="Nat. Commun.">
        <title>Thousands of microbial genomes shed light on interconnected biogeochemical processes in an aquifer system.</title>
        <authorList>
            <person name="Anantharaman K."/>
            <person name="Brown C.T."/>
            <person name="Hug L.A."/>
            <person name="Sharon I."/>
            <person name="Castelle C.J."/>
            <person name="Probst A.J."/>
            <person name="Thomas B.C."/>
            <person name="Singh A."/>
            <person name="Wilkins M.J."/>
            <person name="Karaoz U."/>
            <person name="Brodie E.L."/>
            <person name="Williams K.H."/>
            <person name="Hubbard S.S."/>
            <person name="Banfield J.F."/>
        </authorList>
    </citation>
    <scope>NUCLEOTIDE SEQUENCE [LARGE SCALE GENOMIC DNA]</scope>
</reference>
<dbReference type="AlphaFoldDB" id="A0A1F6EDB3"/>
<evidence type="ECO:0000313" key="3">
    <source>
        <dbReference type="Proteomes" id="UP000179115"/>
    </source>
</evidence>
<gene>
    <name evidence="2" type="ORF">A3A35_00665</name>
</gene>
<dbReference type="InterPro" id="IPR058596">
    <property type="entry name" value="TraC-like_dom"/>
</dbReference>
<sequence>MATAKTNTTQEFVPIREVRDGVVVLKDGGLRMMLMTSSLNFALKSQDEQSAILLQFQNFLNSLEFSIQIFIQSRELDIRPYIALLEERHRAQGSDLMKIQVREYIDFIKAFTEEANIMSKSFFVIVPYTPPLISVKKGGLGNLLPFGKPSKTAAADESAAFEEHRTQLEQRASIVEQGLTRCGIRSVVLGTEEIIELYYKIFNPGELERPLSLPEAQ</sequence>
<organism evidence="2 3">
    <name type="scientific">Candidatus Kaiserbacteria bacterium RIFCSPLOWO2_01_FULL_51_21</name>
    <dbReference type="NCBI Taxonomy" id="1798508"/>
    <lineage>
        <taxon>Bacteria</taxon>
        <taxon>Candidatus Kaiseribacteriota</taxon>
    </lineage>
</organism>
<dbReference type="Proteomes" id="UP000179115">
    <property type="component" value="Unassembled WGS sequence"/>
</dbReference>
<proteinExistence type="predicted"/>
<dbReference type="EMBL" id="MFLV01000011">
    <property type="protein sequence ID" value="OGG71664.1"/>
    <property type="molecule type" value="Genomic_DNA"/>
</dbReference>
<feature type="domain" description="TraC-like" evidence="1">
    <location>
        <begin position="20"/>
        <end position="198"/>
    </location>
</feature>
<comment type="caution">
    <text evidence="2">The sequence shown here is derived from an EMBL/GenBank/DDBJ whole genome shotgun (WGS) entry which is preliminary data.</text>
</comment>
<accession>A0A1F6EDB3</accession>
<protein>
    <recommendedName>
        <fullName evidence="1">TraC-like domain-containing protein</fullName>
    </recommendedName>
</protein>